<dbReference type="GeneID" id="103308985"/>
<dbReference type="FunFam" id="3.30.160.60:FF:002493">
    <property type="entry name" value="Zinc finger protein"/>
    <property type="match status" value="1"/>
</dbReference>
<dbReference type="Pfam" id="PF00096">
    <property type="entry name" value="zf-C2H2"/>
    <property type="match status" value="6"/>
</dbReference>
<keyword evidence="12" id="KW-1185">Reference proteome</keyword>
<keyword evidence="4 7" id="KW-0863">Zinc-finger</keyword>
<evidence type="ECO:0000256" key="5">
    <source>
        <dbReference type="ARBA" id="ARBA00022833"/>
    </source>
</evidence>
<dbReference type="GO" id="GO:0000981">
    <property type="term" value="F:DNA-binding transcription factor activity, RNA polymerase II-specific"/>
    <property type="evidence" value="ECO:0007669"/>
    <property type="project" value="TreeGrafter"/>
</dbReference>
<evidence type="ECO:0000256" key="6">
    <source>
        <dbReference type="ARBA" id="ARBA00023242"/>
    </source>
</evidence>
<dbReference type="FunFam" id="3.30.160.60:FF:000557">
    <property type="entry name" value="zinc finger and SCAN domain-containing protein 29"/>
    <property type="match status" value="2"/>
</dbReference>
<name>A0A8R2NLF9_ACYPI</name>
<keyword evidence="8" id="KW-0472">Membrane</keyword>
<dbReference type="FunFam" id="3.30.160.60:FF:001182">
    <property type="entry name" value="Zinc finger, C2H2 type"/>
    <property type="match status" value="1"/>
</dbReference>
<dbReference type="FunFam" id="3.30.160.60:FF:002343">
    <property type="entry name" value="Zinc finger protein 33A"/>
    <property type="match status" value="1"/>
</dbReference>
<dbReference type="InterPro" id="IPR036397">
    <property type="entry name" value="RNaseH_sf"/>
</dbReference>
<accession>A0A8R2NLF9</accession>
<dbReference type="FunFam" id="3.30.160.60:FF:000016">
    <property type="entry name" value="zinc finger protein 37 homolog"/>
    <property type="match status" value="1"/>
</dbReference>
<dbReference type="InterPro" id="IPR012337">
    <property type="entry name" value="RNaseH-like_sf"/>
</dbReference>
<proteinExistence type="predicted"/>
<dbReference type="SMART" id="SM00355">
    <property type="entry name" value="ZnF_C2H2"/>
    <property type="match status" value="6"/>
</dbReference>
<dbReference type="PROSITE" id="PS50157">
    <property type="entry name" value="ZINC_FINGER_C2H2_2"/>
    <property type="match status" value="6"/>
</dbReference>
<evidence type="ECO:0000256" key="8">
    <source>
        <dbReference type="SAM" id="Phobius"/>
    </source>
</evidence>
<feature type="domain" description="Integrase catalytic" evidence="10">
    <location>
        <begin position="234"/>
        <end position="333"/>
    </location>
</feature>
<dbReference type="KEGG" id="api:103308985"/>
<feature type="domain" description="C2H2-type" evidence="9">
    <location>
        <begin position="129"/>
        <end position="156"/>
    </location>
</feature>
<keyword evidence="8" id="KW-0812">Transmembrane</keyword>
<sequence>MNDLTCNRWKNVGERQYQCDVCEKSFNRKDHLTVHRRTHTGEKPYPCDICDKSFNNNTHLTVHWRTHTGEKPYPCDICDKSFSESGSLTKHRRTHTGEKPYPCDICDKSFSISGNLTIHRRTHTGEKPYPCDICDKSFSVSGTLTKHRRTHTGEKPYLCDICDKSFSVSCTLTKHRRIHTGEINLRYINQGLQITKLTDNYKLDLNGIYRLIYYLSVAILFINLVLISIQCANILHSDNGREFVNKVISELCSMWDGVKIVHDKPRHSQTQGSIERANQDLQNILRALMEDNNTSKWSESLPLWLDFDLSTKVTPRFAFPSKNVPMLKIKALF</sequence>
<keyword evidence="5" id="KW-0862">Zinc</keyword>
<dbReference type="GO" id="GO:0000978">
    <property type="term" value="F:RNA polymerase II cis-regulatory region sequence-specific DNA binding"/>
    <property type="evidence" value="ECO:0007669"/>
    <property type="project" value="TreeGrafter"/>
</dbReference>
<evidence type="ECO:0000259" key="9">
    <source>
        <dbReference type="PROSITE" id="PS50157"/>
    </source>
</evidence>
<feature type="domain" description="C2H2-type" evidence="9">
    <location>
        <begin position="73"/>
        <end position="100"/>
    </location>
</feature>
<keyword evidence="6" id="KW-0539">Nucleus</keyword>
<dbReference type="GO" id="GO:0005634">
    <property type="term" value="C:nucleus"/>
    <property type="evidence" value="ECO:0007669"/>
    <property type="project" value="UniProtKB-SubCell"/>
</dbReference>
<dbReference type="PANTHER" id="PTHR23235">
    <property type="entry name" value="KRUEPPEL-LIKE TRANSCRIPTION FACTOR"/>
    <property type="match status" value="1"/>
</dbReference>
<dbReference type="PANTHER" id="PTHR23235:SF142">
    <property type="entry name" value="ZINC FINGER PROTEIN 384"/>
    <property type="match status" value="1"/>
</dbReference>
<keyword evidence="3" id="KW-0677">Repeat</keyword>
<evidence type="ECO:0000313" key="11">
    <source>
        <dbReference type="EnsemblMetazoa" id="XP_029341261.1"/>
    </source>
</evidence>
<dbReference type="PROSITE" id="PS00028">
    <property type="entry name" value="ZINC_FINGER_C2H2_1"/>
    <property type="match status" value="6"/>
</dbReference>
<evidence type="ECO:0000256" key="7">
    <source>
        <dbReference type="PROSITE-ProRule" id="PRU00042"/>
    </source>
</evidence>
<dbReference type="InterPro" id="IPR013087">
    <property type="entry name" value="Znf_C2H2_type"/>
</dbReference>
<dbReference type="SUPFAM" id="SSF53098">
    <property type="entry name" value="Ribonuclease H-like"/>
    <property type="match status" value="1"/>
</dbReference>
<dbReference type="Gene3D" id="3.30.160.60">
    <property type="entry name" value="Classic Zinc Finger"/>
    <property type="match status" value="6"/>
</dbReference>
<dbReference type="PROSITE" id="PS50994">
    <property type="entry name" value="INTEGRASE"/>
    <property type="match status" value="1"/>
</dbReference>
<evidence type="ECO:0000256" key="2">
    <source>
        <dbReference type="ARBA" id="ARBA00022723"/>
    </source>
</evidence>
<evidence type="ECO:0000256" key="1">
    <source>
        <dbReference type="ARBA" id="ARBA00004123"/>
    </source>
</evidence>
<comment type="subcellular location">
    <subcellularLocation>
        <location evidence="1">Nucleus</location>
    </subcellularLocation>
</comment>
<keyword evidence="2" id="KW-0479">Metal-binding</keyword>
<reference evidence="11" key="2">
    <citation type="submission" date="2022-06" db="UniProtKB">
        <authorList>
            <consortium name="EnsemblMetazoa"/>
        </authorList>
    </citation>
    <scope>IDENTIFICATION</scope>
</reference>
<dbReference type="OrthoDB" id="6077919at2759"/>
<dbReference type="InterPro" id="IPR036236">
    <property type="entry name" value="Znf_C2H2_sf"/>
</dbReference>
<protein>
    <submittedName>
        <fullName evidence="11">Uncharacterized protein</fullName>
    </submittedName>
</protein>
<dbReference type="EnsemblMetazoa" id="XM_029485401.1">
    <property type="protein sequence ID" value="XP_029341261.1"/>
    <property type="gene ID" value="LOC103308985"/>
</dbReference>
<dbReference type="AlphaFoldDB" id="A0A8R2NLF9"/>
<reference evidence="12" key="1">
    <citation type="submission" date="2010-06" db="EMBL/GenBank/DDBJ databases">
        <authorList>
            <person name="Jiang H."/>
            <person name="Abraham K."/>
            <person name="Ali S."/>
            <person name="Alsbrooks S.L."/>
            <person name="Anim B.N."/>
            <person name="Anosike U.S."/>
            <person name="Attaway T."/>
            <person name="Bandaranaike D.P."/>
            <person name="Battles P.K."/>
            <person name="Bell S.N."/>
            <person name="Bell A.V."/>
            <person name="Beltran B."/>
            <person name="Bickham C."/>
            <person name="Bustamante Y."/>
            <person name="Caleb T."/>
            <person name="Canada A."/>
            <person name="Cardenas V."/>
            <person name="Carter K."/>
            <person name="Chacko J."/>
            <person name="Chandrabose M.N."/>
            <person name="Chavez D."/>
            <person name="Chavez A."/>
            <person name="Chen L."/>
            <person name="Chu H.-S."/>
            <person name="Claassen K.J."/>
            <person name="Cockrell R."/>
            <person name="Collins M."/>
            <person name="Cooper J.A."/>
            <person name="Cree A."/>
            <person name="Curry S.M."/>
            <person name="Da Y."/>
            <person name="Dao M.D."/>
            <person name="Das B."/>
            <person name="Davila M.-L."/>
            <person name="Davy-Carroll L."/>
            <person name="Denson S."/>
            <person name="Dinh H."/>
            <person name="Ebong V.E."/>
            <person name="Edwards J.R."/>
            <person name="Egan A."/>
            <person name="El-Daye J."/>
            <person name="Escobedo L."/>
            <person name="Fernandez S."/>
            <person name="Fernando P.R."/>
            <person name="Flagg N."/>
            <person name="Forbes L.D."/>
            <person name="Fowler R.G."/>
            <person name="Fu Q."/>
            <person name="Gabisi R.A."/>
            <person name="Ganer J."/>
            <person name="Garbino Pronczuk A."/>
            <person name="Garcia R.M."/>
            <person name="Garner T."/>
            <person name="Garrett T.E."/>
            <person name="Gonzalez D.A."/>
            <person name="Hamid H."/>
            <person name="Hawkins E.S."/>
            <person name="Hirani K."/>
            <person name="Hogues M.E."/>
            <person name="Hollins B."/>
            <person name="Hsiao C.-H."/>
            <person name="Jabil R."/>
            <person name="James M.L."/>
            <person name="Jhangiani S.N."/>
            <person name="Johnson B."/>
            <person name="Johnson Q."/>
            <person name="Joshi V."/>
            <person name="Kalu J.B."/>
            <person name="Kam C."/>
            <person name="Kashfia A."/>
            <person name="Keebler J."/>
            <person name="Kisamo H."/>
            <person name="Kovar C.L."/>
            <person name="Lago L.A."/>
            <person name="Lai C.-Y."/>
            <person name="Laidlaw J."/>
            <person name="Lara F."/>
            <person name="Le T.-K."/>
            <person name="Lee S.L."/>
            <person name="Legall F.H."/>
            <person name="Lemon S.J."/>
            <person name="Lewis L.R."/>
            <person name="Li B."/>
            <person name="Liu Y."/>
            <person name="Liu Y.-S."/>
            <person name="Lopez J."/>
            <person name="Lozado R.J."/>
            <person name="Lu J."/>
            <person name="Madu R.C."/>
            <person name="Maheshwari M."/>
            <person name="Maheshwari R."/>
            <person name="Malloy K."/>
            <person name="Martinez E."/>
            <person name="Mathew T."/>
            <person name="Mercado I.C."/>
            <person name="Mercado C."/>
            <person name="Meyer B."/>
            <person name="Montgomery K."/>
            <person name="Morgan M.B."/>
            <person name="Munidasa M."/>
            <person name="Nazareth L.V."/>
            <person name="Nelson J."/>
            <person name="Ng B.M."/>
            <person name="Nguyen N.B."/>
            <person name="Nguyen P.Q."/>
            <person name="Nguyen T."/>
            <person name="Obregon M."/>
            <person name="Okwuonu G.O."/>
            <person name="Onwere C.G."/>
            <person name="Orozco G."/>
            <person name="Parra A."/>
            <person name="Patel S."/>
            <person name="Patil S."/>
            <person name="Perez A."/>
            <person name="Perez Y."/>
            <person name="Pham C."/>
            <person name="Primus E.L."/>
            <person name="Pu L.-L."/>
            <person name="Puazo M."/>
            <person name="Qin X."/>
            <person name="Quiroz J.B."/>
            <person name="Reese J."/>
            <person name="Richards S."/>
            <person name="Rives C.M."/>
            <person name="Robberts R."/>
            <person name="Ruiz S.J."/>
            <person name="Ruiz M.J."/>
            <person name="Santibanez J."/>
            <person name="Schneider B.W."/>
            <person name="Sisson I."/>
            <person name="Smith M."/>
            <person name="Sodergren E."/>
            <person name="Song X.-Z."/>
            <person name="Song B.B."/>
            <person name="Summersgill H."/>
            <person name="Thelus R."/>
            <person name="Thornton R.D."/>
            <person name="Trejos Z.Y."/>
            <person name="Usmani K."/>
            <person name="Vattathil S."/>
            <person name="Villasana D."/>
            <person name="Walker D.L."/>
            <person name="Wang S."/>
            <person name="Wang K."/>
            <person name="White C.S."/>
            <person name="Williams A.C."/>
            <person name="Williamson J."/>
            <person name="Wilson K."/>
            <person name="Woghiren I.O."/>
            <person name="Woodworth J.R."/>
            <person name="Worley K.C."/>
            <person name="Wright R.A."/>
            <person name="Wu W."/>
            <person name="Young L."/>
            <person name="Zhang L."/>
            <person name="Zhang J."/>
            <person name="Zhu Y."/>
            <person name="Muzny D.M."/>
            <person name="Weinstock G."/>
            <person name="Gibbs R.A."/>
        </authorList>
    </citation>
    <scope>NUCLEOTIDE SEQUENCE [LARGE SCALE GENOMIC DNA]</scope>
    <source>
        <strain evidence="12">LSR1</strain>
    </source>
</reference>
<feature type="domain" description="C2H2-type" evidence="9">
    <location>
        <begin position="45"/>
        <end position="72"/>
    </location>
</feature>
<dbReference type="RefSeq" id="XP_029341261.1">
    <property type="nucleotide sequence ID" value="XM_029485401.1"/>
</dbReference>
<dbReference type="InterPro" id="IPR001584">
    <property type="entry name" value="Integrase_cat-core"/>
</dbReference>
<dbReference type="Gene3D" id="3.30.420.10">
    <property type="entry name" value="Ribonuclease H-like superfamily/Ribonuclease H"/>
    <property type="match status" value="1"/>
</dbReference>
<dbReference type="GO" id="GO:0015074">
    <property type="term" value="P:DNA integration"/>
    <property type="evidence" value="ECO:0007669"/>
    <property type="project" value="InterPro"/>
</dbReference>
<dbReference type="GO" id="GO:0008270">
    <property type="term" value="F:zinc ion binding"/>
    <property type="evidence" value="ECO:0007669"/>
    <property type="project" value="UniProtKB-KW"/>
</dbReference>
<organism evidence="11 12">
    <name type="scientific">Acyrthosiphon pisum</name>
    <name type="common">Pea aphid</name>
    <dbReference type="NCBI Taxonomy" id="7029"/>
    <lineage>
        <taxon>Eukaryota</taxon>
        <taxon>Metazoa</taxon>
        <taxon>Ecdysozoa</taxon>
        <taxon>Arthropoda</taxon>
        <taxon>Hexapoda</taxon>
        <taxon>Insecta</taxon>
        <taxon>Pterygota</taxon>
        <taxon>Neoptera</taxon>
        <taxon>Paraneoptera</taxon>
        <taxon>Hemiptera</taxon>
        <taxon>Sternorrhyncha</taxon>
        <taxon>Aphidomorpha</taxon>
        <taxon>Aphidoidea</taxon>
        <taxon>Aphididae</taxon>
        <taxon>Macrosiphini</taxon>
        <taxon>Acyrthosiphon</taxon>
    </lineage>
</organism>
<evidence type="ECO:0000256" key="4">
    <source>
        <dbReference type="ARBA" id="ARBA00022771"/>
    </source>
</evidence>
<feature type="domain" description="C2H2-type" evidence="9">
    <location>
        <begin position="101"/>
        <end position="128"/>
    </location>
</feature>
<dbReference type="Proteomes" id="UP000007819">
    <property type="component" value="Chromosome X"/>
</dbReference>
<evidence type="ECO:0000313" key="12">
    <source>
        <dbReference type="Proteomes" id="UP000007819"/>
    </source>
</evidence>
<keyword evidence="8" id="KW-1133">Transmembrane helix</keyword>
<dbReference type="SUPFAM" id="SSF57667">
    <property type="entry name" value="beta-beta-alpha zinc fingers"/>
    <property type="match status" value="3"/>
</dbReference>
<evidence type="ECO:0000259" key="10">
    <source>
        <dbReference type="PROSITE" id="PS50994"/>
    </source>
</evidence>
<evidence type="ECO:0000256" key="3">
    <source>
        <dbReference type="ARBA" id="ARBA00022737"/>
    </source>
</evidence>
<feature type="transmembrane region" description="Helical" evidence="8">
    <location>
        <begin position="211"/>
        <end position="229"/>
    </location>
</feature>
<feature type="domain" description="C2H2-type" evidence="9">
    <location>
        <begin position="157"/>
        <end position="184"/>
    </location>
</feature>
<feature type="domain" description="C2H2-type" evidence="9">
    <location>
        <begin position="17"/>
        <end position="44"/>
    </location>
</feature>